<protein>
    <submittedName>
        <fullName evidence="1">Uncharacterized protein</fullName>
    </submittedName>
</protein>
<accession>A0A8S2U4Q8</accession>
<organism evidence="1 3">
    <name type="scientific">Rotaria magnacalcarata</name>
    <dbReference type="NCBI Taxonomy" id="392030"/>
    <lineage>
        <taxon>Eukaryota</taxon>
        <taxon>Metazoa</taxon>
        <taxon>Spiralia</taxon>
        <taxon>Gnathifera</taxon>
        <taxon>Rotifera</taxon>
        <taxon>Eurotatoria</taxon>
        <taxon>Bdelloidea</taxon>
        <taxon>Philodinida</taxon>
        <taxon>Philodinidae</taxon>
        <taxon>Rotaria</taxon>
    </lineage>
</organism>
<proteinExistence type="predicted"/>
<comment type="caution">
    <text evidence="1">The sequence shown here is derived from an EMBL/GenBank/DDBJ whole genome shotgun (WGS) entry which is preliminary data.</text>
</comment>
<dbReference type="EMBL" id="CAJOBH010039963">
    <property type="protein sequence ID" value="CAF4323350.1"/>
    <property type="molecule type" value="Genomic_DNA"/>
</dbReference>
<dbReference type="Proteomes" id="UP000681967">
    <property type="component" value="Unassembled WGS sequence"/>
</dbReference>
<name>A0A8S2U4Q8_9BILA</name>
<evidence type="ECO:0000313" key="1">
    <source>
        <dbReference type="EMBL" id="CAF4323350.1"/>
    </source>
</evidence>
<sequence length="37" mass="4275">MNLELLKGIHFQMLQPVDNSSERMSAHAIRFAPLEHL</sequence>
<evidence type="ECO:0000313" key="3">
    <source>
        <dbReference type="Proteomes" id="UP000681967"/>
    </source>
</evidence>
<feature type="non-terminal residue" evidence="1">
    <location>
        <position position="37"/>
    </location>
</feature>
<dbReference type="AlphaFoldDB" id="A0A8S2U4Q8"/>
<reference evidence="1" key="1">
    <citation type="submission" date="2021-02" db="EMBL/GenBank/DDBJ databases">
        <authorList>
            <person name="Nowell W R."/>
        </authorList>
    </citation>
    <scope>NUCLEOTIDE SEQUENCE</scope>
</reference>
<dbReference type="EMBL" id="CAJOBH010040202">
    <property type="protein sequence ID" value="CAF4324601.1"/>
    <property type="molecule type" value="Genomic_DNA"/>
</dbReference>
<evidence type="ECO:0000313" key="2">
    <source>
        <dbReference type="EMBL" id="CAF4324601.1"/>
    </source>
</evidence>
<gene>
    <name evidence="1" type="ORF">BYL167_LOCUS28368</name>
    <name evidence="2" type="ORF">BYL167_LOCUS28425</name>
</gene>